<name>A0A5A7U941_CUCMM</name>
<dbReference type="Pfam" id="PF13359">
    <property type="entry name" value="DDE_Tnp_4"/>
    <property type="match status" value="1"/>
</dbReference>
<dbReference type="Proteomes" id="UP000321947">
    <property type="component" value="Unassembled WGS sequence"/>
</dbReference>
<evidence type="ECO:0000313" key="4">
    <source>
        <dbReference type="EMBL" id="KAA0051864.1"/>
    </source>
</evidence>
<dbReference type="EMBL" id="SSTD01005662">
    <property type="protein sequence ID" value="TYK21373.1"/>
    <property type="molecule type" value="Genomic_DNA"/>
</dbReference>
<dbReference type="InterPro" id="IPR027806">
    <property type="entry name" value="HARBI1_dom"/>
</dbReference>
<comment type="caution">
    <text evidence="4">The sequence shown here is derived from an EMBL/GenBank/DDBJ whole genome shotgun (WGS) entry which is preliminary data.</text>
</comment>
<keyword evidence="2" id="KW-0479">Metal-binding</keyword>
<evidence type="ECO:0000313" key="6">
    <source>
        <dbReference type="Proteomes" id="UP000321393"/>
    </source>
</evidence>
<comment type="cofactor">
    <cofactor evidence="1">
        <name>a divalent metal cation</name>
        <dbReference type="ChEBI" id="CHEBI:60240"/>
    </cofactor>
</comment>
<dbReference type="PANTHER" id="PTHR46250">
    <property type="entry name" value="MYB/SANT-LIKE DNA-BINDING DOMAIN PROTEIN-RELATED"/>
    <property type="match status" value="1"/>
</dbReference>
<evidence type="ECO:0000313" key="7">
    <source>
        <dbReference type="Proteomes" id="UP000321947"/>
    </source>
</evidence>
<evidence type="ECO:0000313" key="5">
    <source>
        <dbReference type="EMBL" id="TYK21373.1"/>
    </source>
</evidence>
<proteinExistence type="predicted"/>
<dbReference type="STRING" id="1194695.A0A5A7U941"/>
<feature type="domain" description="DDE Tnp4" evidence="3">
    <location>
        <begin position="9"/>
        <end position="66"/>
    </location>
</feature>
<dbReference type="PANTHER" id="PTHR46250:SF18">
    <property type="entry name" value="MYB_SANT-LIKE DOMAIN-CONTAINING PROTEIN"/>
    <property type="match status" value="1"/>
</dbReference>
<evidence type="ECO:0000256" key="2">
    <source>
        <dbReference type="ARBA" id="ARBA00022723"/>
    </source>
</evidence>
<accession>A0A5A7U941</accession>
<organism evidence="4 6">
    <name type="scientific">Cucumis melo var. makuwa</name>
    <name type="common">Oriental melon</name>
    <dbReference type="NCBI Taxonomy" id="1194695"/>
    <lineage>
        <taxon>Eukaryota</taxon>
        <taxon>Viridiplantae</taxon>
        <taxon>Streptophyta</taxon>
        <taxon>Embryophyta</taxon>
        <taxon>Tracheophyta</taxon>
        <taxon>Spermatophyta</taxon>
        <taxon>Magnoliopsida</taxon>
        <taxon>eudicotyledons</taxon>
        <taxon>Gunneridae</taxon>
        <taxon>Pentapetalae</taxon>
        <taxon>rosids</taxon>
        <taxon>fabids</taxon>
        <taxon>Cucurbitales</taxon>
        <taxon>Cucurbitaceae</taxon>
        <taxon>Benincaseae</taxon>
        <taxon>Cucumis</taxon>
    </lineage>
</organism>
<evidence type="ECO:0000256" key="1">
    <source>
        <dbReference type="ARBA" id="ARBA00001968"/>
    </source>
</evidence>
<sequence>MHNYLGALDDTYIKVNVPASDQLRYRTRKRNVAMNFLGVCDTKGYFVFVLANWEGSTTDSCIIRDAISRPNCLKYGKFFKGPKALLDERGGGNPRQVSSGVGLRQWLEVRQRDLYTWGPFYSSFRWNDELKCIIIEKDVFDDWVKSHSIVKGLLNILFPHYDELSYIFGRDCVMRGRVETFANVGSNVPEGYRGFPADDGNDMEIPSMFIQGLDMMPDKIMGTLLDKLVDLTTSRCKCNMTGGRSTVTGHPRID</sequence>
<dbReference type="Proteomes" id="UP000321393">
    <property type="component" value="Unassembled WGS sequence"/>
</dbReference>
<dbReference type="AlphaFoldDB" id="A0A5A7U941"/>
<reference evidence="6 7" key="1">
    <citation type="submission" date="2019-08" db="EMBL/GenBank/DDBJ databases">
        <title>Draft genome sequences of two oriental melons (Cucumis melo L. var makuwa).</title>
        <authorList>
            <person name="Kwon S.-Y."/>
        </authorList>
    </citation>
    <scope>NUCLEOTIDE SEQUENCE [LARGE SCALE GENOMIC DNA]</scope>
    <source>
        <strain evidence="7">cv. Chang Bougi</strain>
        <strain evidence="6">cv. SW 3</strain>
        <tissue evidence="4">Leaf</tissue>
    </source>
</reference>
<gene>
    <name evidence="5" type="ORF">E5676_scaffold609G00160</name>
    <name evidence="4" type="ORF">E6C27_scaffold60G003000</name>
</gene>
<evidence type="ECO:0000259" key="3">
    <source>
        <dbReference type="Pfam" id="PF13359"/>
    </source>
</evidence>
<protein>
    <submittedName>
        <fullName evidence="4">Retrotransposon protein</fullName>
    </submittedName>
</protein>
<dbReference type="EMBL" id="SSTE01011134">
    <property type="protein sequence ID" value="KAA0051864.1"/>
    <property type="molecule type" value="Genomic_DNA"/>
</dbReference>
<dbReference type="GO" id="GO:0046872">
    <property type="term" value="F:metal ion binding"/>
    <property type="evidence" value="ECO:0007669"/>
    <property type="project" value="UniProtKB-KW"/>
</dbReference>